<dbReference type="SUPFAM" id="SSF53474">
    <property type="entry name" value="alpha/beta-Hydrolases"/>
    <property type="match status" value="1"/>
</dbReference>
<feature type="transmembrane region" description="Helical" evidence="1">
    <location>
        <begin position="49"/>
        <end position="68"/>
    </location>
</feature>
<dbReference type="PANTHER" id="PTHR12277">
    <property type="entry name" value="ALPHA/BETA HYDROLASE DOMAIN-CONTAINING PROTEIN"/>
    <property type="match status" value="1"/>
</dbReference>
<organism evidence="3 4">
    <name type="scientific">Bursaphelenchus xylophilus</name>
    <name type="common">Pinewood nematode worm</name>
    <name type="synonym">Aphelenchoides xylophilus</name>
    <dbReference type="NCBI Taxonomy" id="6326"/>
    <lineage>
        <taxon>Eukaryota</taxon>
        <taxon>Metazoa</taxon>
        <taxon>Ecdysozoa</taxon>
        <taxon>Nematoda</taxon>
        <taxon>Chromadorea</taxon>
        <taxon>Rhabditida</taxon>
        <taxon>Tylenchina</taxon>
        <taxon>Tylenchomorpha</taxon>
        <taxon>Aphelenchoidea</taxon>
        <taxon>Aphelenchoididae</taxon>
        <taxon>Bursaphelenchus</taxon>
    </lineage>
</organism>
<evidence type="ECO:0000256" key="1">
    <source>
        <dbReference type="SAM" id="Phobius"/>
    </source>
</evidence>
<dbReference type="GO" id="GO:0004622">
    <property type="term" value="F:phosphatidylcholine lysophospholipase activity"/>
    <property type="evidence" value="ECO:0007669"/>
    <property type="project" value="TreeGrafter"/>
</dbReference>
<dbReference type="Pfam" id="PF12146">
    <property type="entry name" value="Hydrolase_4"/>
    <property type="match status" value="1"/>
</dbReference>
<keyword evidence="1" id="KW-1133">Transmembrane helix</keyword>
<reference evidence="4" key="1">
    <citation type="submission" date="2016-11" db="UniProtKB">
        <authorList>
            <consortium name="WormBaseParasite"/>
        </authorList>
    </citation>
    <scope>IDENTIFICATION</scope>
</reference>
<dbReference type="WBParaSite" id="BXY_0366100.1">
    <property type="protein sequence ID" value="BXY_0366100.1"/>
    <property type="gene ID" value="BXY_0366100"/>
</dbReference>
<dbReference type="PANTHER" id="PTHR12277:SF194">
    <property type="entry name" value="FI04476P"/>
    <property type="match status" value="1"/>
</dbReference>
<feature type="transmembrane region" description="Helical" evidence="1">
    <location>
        <begin position="164"/>
        <end position="183"/>
    </location>
</feature>
<sequence length="526" mass="60099">MENKDLETKLNEDCFECKVTGTATAFGLGSYTLYNSQIGRFAGGRNHQIFMRLFAAGAFYMSAARWFYLPPFHNLLKPQVKTSLSLFVCFPFVYFPLLELSDLELVSSMTDSKNVPSDPPTDPVSACVKEGIQTPEEVPAPDFIEVSDSFLLFLRYTKAVSERVWLVIGCFIGLIVIFALTQGSDDPKLRWISRAILLFLIALIAASLSVPLILLSPRSTRYIVFQNFIRKPPVHFEDVAKFGVRSMARNFYISSPCPHSATSPILGLWHILPEALNEKFKKLGVKTAEMFEFADDSYPVVVYYHGTNEHRAKTHRCMTYNFLSDMNFHVIVGDYRGYGDSTGFVTEKGVIRDAINIYLYVHEKCNQNPKKKIVVWGHSLGTGISCMFVNQLNKMNLKPYSLILESPFSALHDVFLSQKILKIFLWIPYFREYLAFCLQYADISMDNHKHITDIQCPILMLHANDDPVVPIELGKKLFDHVKHANNLVEIKTFDAKLQLRHNHMYRAPDLTQVIRDFLQKVDQNQV</sequence>
<dbReference type="AlphaFoldDB" id="A0A1I7RSF7"/>
<dbReference type="GO" id="GO:0006660">
    <property type="term" value="P:phosphatidylserine catabolic process"/>
    <property type="evidence" value="ECO:0007669"/>
    <property type="project" value="TreeGrafter"/>
</dbReference>
<dbReference type="Proteomes" id="UP000095284">
    <property type="component" value="Unplaced"/>
</dbReference>
<evidence type="ECO:0000313" key="4">
    <source>
        <dbReference type="WBParaSite" id="BXY_0366100.1"/>
    </source>
</evidence>
<dbReference type="InterPro" id="IPR029058">
    <property type="entry name" value="AB_hydrolase_fold"/>
</dbReference>
<keyword evidence="1" id="KW-0812">Transmembrane</keyword>
<dbReference type="InterPro" id="IPR022742">
    <property type="entry name" value="Hydrolase_4"/>
</dbReference>
<dbReference type="eggNOG" id="KOG1552">
    <property type="taxonomic scope" value="Eukaryota"/>
</dbReference>
<protein>
    <submittedName>
        <fullName evidence="4">Lysophosphatidylserine lipase ABHD12</fullName>
    </submittedName>
</protein>
<feature type="domain" description="Serine aminopeptidase S33" evidence="2">
    <location>
        <begin position="300"/>
        <end position="427"/>
    </location>
</feature>
<proteinExistence type="predicted"/>
<keyword evidence="1" id="KW-0472">Membrane</keyword>
<dbReference type="GO" id="GO:0005789">
    <property type="term" value="C:endoplasmic reticulum membrane"/>
    <property type="evidence" value="ECO:0007669"/>
    <property type="project" value="TreeGrafter"/>
</dbReference>
<dbReference type="GO" id="GO:0052651">
    <property type="term" value="P:monoacylglycerol catabolic process"/>
    <property type="evidence" value="ECO:0007669"/>
    <property type="project" value="TreeGrafter"/>
</dbReference>
<name>A0A1I7RSF7_BURXY</name>
<feature type="transmembrane region" description="Helical" evidence="1">
    <location>
        <begin position="195"/>
        <end position="215"/>
    </location>
</feature>
<evidence type="ECO:0000259" key="2">
    <source>
        <dbReference type="Pfam" id="PF12146"/>
    </source>
</evidence>
<evidence type="ECO:0000313" key="3">
    <source>
        <dbReference type="Proteomes" id="UP000095284"/>
    </source>
</evidence>
<feature type="transmembrane region" description="Helical" evidence="1">
    <location>
        <begin position="80"/>
        <end position="98"/>
    </location>
</feature>
<dbReference type="GO" id="GO:0047372">
    <property type="term" value="F:monoacylglycerol lipase activity"/>
    <property type="evidence" value="ECO:0007669"/>
    <property type="project" value="TreeGrafter"/>
</dbReference>
<dbReference type="Gene3D" id="3.40.50.1820">
    <property type="entry name" value="alpha/beta hydrolase"/>
    <property type="match status" value="1"/>
</dbReference>
<accession>A0A1I7RSF7</accession>